<evidence type="ECO:0000313" key="8">
    <source>
        <dbReference type="Proteomes" id="UP000092445"/>
    </source>
</evidence>
<dbReference type="GO" id="GO:0009968">
    <property type="term" value="P:negative regulation of signal transduction"/>
    <property type="evidence" value="ECO:0007669"/>
    <property type="project" value="InterPro"/>
</dbReference>
<dbReference type="GO" id="GO:0005737">
    <property type="term" value="C:cytoplasm"/>
    <property type="evidence" value="ECO:0007669"/>
    <property type="project" value="UniProtKB-SubCell"/>
</dbReference>
<dbReference type="FunFam" id="3.90.470.40:FF:000003">
    <property type="entry name" value="Charybde, isoform E"/>
    <property type="match status" value="1"/>
</dbReference>
<comment type="function">
    <text evidence="6">Inhibits cell growth by regulating the Tor pathway upstream of the Tsc1-Tsc2 complex and downstream of Akt1. Acts as a cell death activator during head development.</text>
</comment>
<accession>A0A1A9ZBS8</accession>
<dbReference type="GO" id="GO:0006979">
    <property type="term" value="P:response to oxidative stress"/>
    <property type="evidence" value="ECO:0007669"/>
    <property type="project" value="UniProtKB-ARBA"/>
</dbReference>
<dbReference type="AlphaFoldDB" id="A0A1A9ZBS8"/>
<reference evidence="8" key="1">
    <citation type="submission" date="2014-03" db="EMBL/GenBank/DDBJ databases">
        <authorList>
            <person name="Aksoy S."/>
            <person name="Warren W."/>
            <person name="Wilson R.K."/>
        </authorList>
    </citation>
    <scope>NUCLEOTIDE SEQUENCE [LARGE SCALE GENOMIC DNA]</scope>
    <source>
        <strain evidence="8">IAEA</strain>
    </source>
</reference>
<comment type="subcellular location">
    <subcellularLocation>
        <location evidence="1">Cytoplasm</location>
    </subcellularLocation>
</comment>
<dbReference type="Gene3D" id="3.90.470.40">
    <property type="entry name" value="RTP801-like"/>
    <property type="match status" value="1"/>
</dbReference>
<dbReference type="VEuPathDB" id="VectorBase:GPAI009860"/>
<sequence>MHICFNAYLPAVDGAEQRMRSSYHFNVDNERSAVITLPSSTSTEAAAEATSINQCKHRNPIKSYNAATPSHSSHLTSESVTSSVIPTVPIIATNSIHFDSSNSTVTSTPANRSSDLVGIDQIFASLLMKMEVLSLQNHHIHQQQFGVIGSAKVKDWTGSLSPPPETQLSNLAASGIKEDKSAPIECVDVVDGIESQHKHSLRPQVHQQLQSTTMETSTTPTHIKSANNAIYTYNNNLLHCSPHTSTTNTAMSSMYPSALTPSPTSSNLSTPTEATEHFGIAHSNDIDAAAVNELSQRLQAELRAAKSRHLSCTEVSLPWDLTPRIAAEMIKTSEREPCGVKGCAIFIDFADDTGNVRRIAAFKVDPSTVSTFELYLTLKQDKGGWTSILPQFIKNLTRSNTILISPHFTLSKHKIYACE</sequence>
<evidence type="ECO:0000256" key="1">
    <source>
        <dbReference type="ARBA" id="ARBA00004496"/>
    </source>
</evidence>
<dbReference type="Pfam" id="PF07809">
    <property type="entry name" value="RTP801_C"/>
    <property type="match status" value="1"/>
</dbReference>
<dbReference type="GO" id="GO:0045926">
    <property type="term" value="P:negative regulation of growth"/>
    <property type="evidence" value="ECO:0007669"/>
    <property type="project" value="UniProtKB-ARBA"/>
</dbReference>
<name>A0A1A9ZBS8_GLOPL</name>
<comment type="similarity">
    <text evidence="2">Belongs to the DDIT4 family.</text>
</comment>
<evidence type="ECO:0000256" key="6">
    <source>
        <dbReference type="ARBA" id="ARBA00059352"/>
    </source>
</evidence>
<dbReference type="PANTHER" id="PTHR12478:SF16">
    <property type="entry name" value="PROTEIN CHARYBDE-RELATED"/>
    <property type="match status" value="1"/>
</dbReference>
<dbReference type="InterPro" id="IPR038281">
    <property type="entry name" value="RTP801-like_C_sf"/>
</dbReference>
<proteinExistence type="inferred from homology"/>
<dbReference type="InterPro" id="IPR012918">
    <property type="entry name" value="RTP801-like"/>
</dbReference>
<evidence type="ECO:0000256" key="5">
    <source>
        <dbReference type="ARBA" id="ARBA00022703"/>
    </source>
</evidence>
<dbReference type="STRING" id="7398.A0A1A9ZBS8"/>
<reference evidence="7" key="2">
    <citation type="submission" date="2020-05" db="UniProtKB">
        <authorList>
            <consortium name="EnsemblMetazoa"/>
        </authorList>
    </citation>
    <scope>IDENTIFICATION</scope>
    <source>
        <strain evidence="7">IAEA</strain>
    </source>
</reference>
<dbReference type="GO" id="GO:0032006">
    <property type="term" value="P:regulation of TOR signaling"/>
    <property type="evidence" value="ECO:0007669"/>
    <property type="project" value="UniProtKB-ARBA"/>
</dbReference>
<keyword evidence="8" id="KW-1185">Reference proteome</keyword>
<evidence type="ECO:0000256" key="4">
    <source>
        <dbReference type="ARBA" id="ARBA00022490"/>
    </source>
</evidence>
<dbReference type="EnsemblMetazoa" id="GPAI009860-RA">
    <property type="protein sequence ID" value="GPAI009860-PA"/>
    <property type="gene ID" value="GPAI009860"/>
</dbReference>
<protein>
    <recommendedName>
        <fullName evidence="9">Protein charybde</fullName>
    </recommendedName>
</protein>
<keyword evidence="5" id="KW-0053">Apoptosis</keyword>
<keyword evidence="3" id="KW-0217">Developmental protein</keyword>
<evidence type="ECO:0000313" key="7">
    <source>
        <dbReference type="EnsemblMetazoa" id="GPAI009860-PA"/>
    </source>
</evidence>
<dbReference type="GO" id="GO:0008258">
    <property type="term" value="P:head involution"/>
    <property type="evidence" value="ECO:0007669"/>
    <property type="project" value="UniProtKB-ARBA"/>
</dbReference>
<evidence type="ECO:0000256" key="3">
    <source>
        <dbReference type="ARBA" id="ARBA00022473"/>
    </source>
</evidence>
<evidence type="ECO:0000256" key="2">
    <source>
        <dbReference type="ARBA" id="ARBA00010670"/>
    </source>
</evidence>
<evidence type="ECO:0008006" key="9">
    <source>
        <dbReference type="Google" id="ProtNLM"/>
    </source>
</evidence>
<keyword evidence="4" id="KW-0963">Cytoplasm</keyword>
<dbReference type="Proteomes" id="UP000092445">
    <property type="component" value="Unassembled WGS sequence"/>
</dbReference>
<organism evidence="7 8">
    <name type="scientific">Glossina pallidipes</name>
    <name type="common">Tsetse fly</name>
    <dbReference type="NCBI Taxonomy" id="7398"/>
    <lineage>
        <taxon>Eukaryota</taxon>
        <taxon>Metazoa</taxon>
        <taxon>Ecdysozoa</taxon>
        <taxon>Arthropoda</taxon>
        <taxon>Hexapoda</taxon>
        <taxon>Insecta</taxon>
        <taxon>Pterygota</taxon>
        <taxon>Neoptera</taxon>
        <taxon>Endopterygota</taxon>
        <taxon>Diptera</taxon>
        <taxon>Brachycera</taxon>
        <taxon>Muscomorpha</taxon>
        <taxon>Hippoboscoidea</taxon>
        <taxon>Glossinidae</taxon>
        <taxon>Glossina</taxon>
    </lineage>
</organism>
<dbReference type="GO" id="GO:0006915">
    <property type="term" value="P:apoptotic process"/>
    <property type="evidence" value="ECO:0007669"/>
    <property type="project" value="UniProtKB-KW"/>
</dbReference>
<dbReference type="PANTHER" id="PTHR12478">
    <property type="entry name" value="DNA-DAMAGE-INDUCIBLE TRANSCRIPT 4 PROTEIN DDIT4"/>
    <property type="match status" value="1"/>
</dbReference>